<evidence type="ECO:0000256" key="1">
    <source>
        <dbReference type="ARBA" id="ARBA00022475"/>
    </source>
</evidence>
<evidence type="ECO:0000256" key="6">
    <source>
        <dbReference type="SAM" id="Phobius"/>
    </source>
</evidence>
<dbReference type="Pfam" id="PF06305">
    <property type="entry name" value="LapA_dom"/>
    <property type="match status" value="1"/>
</dbReference>
<evidence type="ECO:0000313" key="9">
    <source>
        <dbReference type="Proteomes" id="UP001139336"/>
    </source>
</evidence>
<evidence type="ECO:0000256" key="2">
    <source>
        <dbReference type="ARBA" id="ARBA00022692"/>
    </source>
</evidence>
<feature type="domain" description="Lipopolysaccharide assembly protein A" evidence="7">
    <location>
        <begin position="88"/>
        <end position="138"/>
    </location>
</feature>
<name>A0A9X1QPF4_9CORY</name>
<feature type="transmembrane region" description="Helical" evidence="6">
    <location>
        <begin position="107"/>
        <end position="127"/>
    </location>
</feature>
<dbReference type="Proteomes" id="UP001139336">
    <property type="component" value="Unassembled WGS sequence"/>
</dbReference>
<keyword evidence="1" id="KW-1003">Cell membrane</keyword>
<dbReference type="GO" id="GO:0005886">
    <property type="term" value="C:plasma membrane"/>
    <property type="evidence" value="ECO:0007669"/>
    <property type="project" value="InterPro"/>
</dbReference>
<evidence type="ECO:0000259" key="7">
    <source>
        <dbReference type="Pfam" id="PF06305"/>
    </source>
</evidence>
<dbReference type="AlphaFoldDB" id="A0A9X1QPF4"/>
<comment type="caution">
    <text evidence="8">The sequence shown here is derived from an EMBL/GenBank/DDBJ whole genome shotgun (WGS) entry which is preliminary data.</text>
</comment>
<keyword evidence="2 6" id="KW-0812">Transmembrane</keyword>
<feature type="compositionally biased region" description="Low complexity" evidence="5">
    <location>
        <begin position="19"/>
        <end position="54"/>
    </location>
</feature>
<accession>A0A9X1QPF4</accession>
<keyword evidence="4 6" id="KW-0472">Membrane</keyword>
<evidence type="ECO:0000256" key="3">
    <source>
        <dbReference type="ARBA" id="ARBA00022989"/>
    </source>
</evidence>
<gene>
    <name evidence="8" type="ORF">L1O03_04240</name>
</gene>
<dbReference type="EMBL" id="JAKGSI010000002">
    <property type="protein sequence ID" value="MCF4006391.1"/>
    <property type="molecule type" value="Genomic_DNA"/>
</dbReference>
<proteinExistence type="predicted"/>
<reference evidence="8" key="1">
    <citation type="submission" date="2022-01" db="EMBL/GenBank/DDBJ databases">
        <title>Corynebacterium sp. nov isolated from isolated from the feces of the greater white-fronted geese (Anser albifrons) at Poyang Lake, PR China.</title>
        <authorList>
            <person name="Liu Q."/>
        </authorList>
    </citation>
    <scope>NUCLEOTIDE SEQUENCE</scope>
    <source>
        <strain evidence="8">JCM 32435</strain>
    </source>
</reference>
<dbReference type="InterPro" id="IPR010445">
    <property type="entry name" value="LapA_dom"/>
</dbReference>
<evidence type="ECO:0000256" key="5">
    <source>
        <dbReference type="SAM" id="MobiDB-lite"/>
    </source>
</evidence>
<keyword evidence="9" id="KW-1185">Reference proteome</keyword>
<feature type="transmembrane region" description="Helical" evidence="6">
    <location>
        <begin position="64"/>
        <end position="87"/>
    </location>
</feature>
<organism evidence="8 9">
    <name type="scientific">Corynebacterium uropygiale</name>
    <dbReference type="NCBI Taxonomy" id="1775911"/>
    <lineage>
        <taxon>Bacteria</taxon>
        <taxon>Bacillati</taxon>
        <taxon>Actinomycetota</taxon>
        <taxon>Actinomycetes</taxon>
        <taxon>Mycobacteriales</taxon>
        <taxon>Corynebacteriaceae</taxon>
        <taxon>Corynebacterium</taxon>
    </lineage>
</organism>
<evidence type="ECO:0000313" key="8">
    <source>
        <dbReference type="EMBL" id="MCF4006391.1"/>
    </source>
</evidence>
<sequence length="141" mass="15066">MTQSFESDDRRPTTDETLASSPAAASAPTPTPSTDSSAKPAPTHSSTTQPSTSETSRREVTGSLAGSTWVGLIIGALLLIVLIVFIVQNQQQATVTLFAWEFSLSAGLIYLIFAIFGALIMALVGGVRMLQLRRQVRQVSR</sequence>
<keyword evidence="3 6" id="KW-1133">Transmembrane helix</keyword>
<feature type="region of interest" description="Disordered" evidence="5">
    <location>
        <begin position="1"/>
        <end position="60"/>
    </location>
</feature>
<protein>
    <submittedName>
        <fullName evidence="8">Lipopolysaccharide assembly protein LapA domain-containing protein</fullName>
    </submittedName>
</protein>
<evidence type="ECO:0000256" key="4">
    <source>
        <dbReference type="ARBA" id="ARBA00023136"/>
    </source>
</evidence>
<dbReference type="RefSeq" id="WP_236118196.1">
    <property type="nucleotide sequence ID" value="NZ_JAKGSI010000002.1"/>
</dbReference>